<dbReference type="Proteomes" id="UP001316803">
    <property type="component" value="Unassembled WGS sequence"/>
</dbReference>
<name>A0AAN8EHU6_9EURO</name>
<sequence>MKYLSAILALASVTFLTVRAEGNNEIAKTACQGFPRNGAVVCLSDISFAKCNDESFGYIILVDEGYHCEQGIVGRKLDVVAVGPPTTTRAFNLHTYGATA</sequence>
<gene>
    <name evidence="2" type="ORF">OHC33_007171</name>
</gene>
<feature type="signal peptide" evidence="1">
    <location>
        <begin position="1"/>
        <end position="20"/>
    </location>
</feature>
<keyword evidence="3" id="KW-1185">Reference proteome</keyword>
<accession>A0AAN8EHU6</accession>
<keyword evidence="1" id="KW-0732">Signal</keyword>
<protein>
    <submittedName>
        <fullName evidence="2">Uncharacterized protein</fullName>
    </submittedName>
</protein>
<evidence type="ECO:0000256" key="1">
    <source>
        <dbReference type="SAM" id="SignalP"/>
    </source>
</evidence>
<organism evidence="2 3">
    <name type="scientific">Knufia fluminis</name>
    <dbReference type="NCBI Taxonomy" id="191047"/>
    <lineage>
        <taxon>Eukaryota</taxon>
        <taxon>Fungi</taxon>
        <taxon>Dikarya</taxon>
        <taxon>Ascomycota</taxon>
        <taxon>Pezizomycotina</taxon>
        <taxon>Eurotiomycetes</taxon>
        <taxon>Chaetothyriomycetidae</taxon>
        <taxon>Chaetothyriales</taxon>
        <taxon>Trichomeriaceae</taxon>
        <taxon>Knufia</taxon>
    </lineage>
</organism>
<comment type="caution">
    <text evidence="2">The sequence shown here is derived from an EMBL/GenBank/DDBJ whole genome shotgun (WGS) entry which is preliminary data.</text>
</comment>
<evidence type="ECO:0000313" key="2">
    <source>
        <dbReference type="EMBL" id="KAK5951878.1"/>
    </source>
</evidence>
<dbReference type="AlphaFoldDB" id="A0AAN8EHU6"/>
<dbReference type="EMBL" id="JAKLMC020000018">
    <property type="protein sequence ID" value="KAK5951878.1"/>
    <property type="molecule type" value="Genomic_DNA"/>
</dbReference>
<reference evidence="2 3" key="1">
    <citation type="submission" date="2022-12" db="EMBL/GenBank/DDBJ databases">
        <title>Genomic features and morphological characterization of a novel Knufia sp. strain isolated from spacecraft assembly facility.</title>
        <authorList>
            <person name="Teixeira M."/>
            <person name="Chander A.M."/>
            <person name="Stajich J.E."/>
            <person name="Venkateswaran K."/>
        </authorList>
    </citation>
    <scope>NUCLEOTIDE SEQUENCE [LARGE SCALE GENOMIC DNA]</scope>
    <source>
        <strain evidence="2 3">FJI-L2-BK-P2</strain>
    </source>
</reference>
<evidence type="ECO:0000313" key="3">
    <source>
        <dbReference type="Proteomes" id="UP001316803"/>
    </source>
</evidence>
<feature type="chain" id="PRO_5042874144" evidence="1">
    <location>
        <begin position="21"/>
        <end position="100"/>
    </location>
</feature>
<proteinExistence type="predicted"/>